<gene>
    <name evidence="4" type="ORF">H8Z76_02980</name>
</gene>
<accession>A0ABR7I7V9</accession>
<dbReference type="InterPro" id="IPR027417">
    <property type="entry name" value="P-loop_NTPase"/>
</dbReference>
<reference evidence="4 5" key="1">
    <citation type="submission" date="2020-08" db="EMBL/GenBank/DDBJ databases">
        <title>Genome public.</title>
        <authorList>
            <person name="Liu C."/>
            <person name="Sun Q."/>
        </authorList>
    </citation>
    <scope>NUCLEOTIDE SEQUENCE [LARGE SCALE GENOMIC DNA]</scope>
    <source>
        <strain evidence="4 5">BX0805</strain>
    </source>
</reference>
<evidence type="ECO:0000259" key="2">
    <source>
        <dbReference type="Pfam" id="PF05876"/>
    </source>
</evidence>
<dbReference type="InterPro" id="IPR051220">
    <property type="entry name" value="TFA_Chaperone"/>
</dbReference>
<dbReference type="Gene3D" id="3.40.50.300">
    <property type="entry name" value="P-loop containing nucleotide triphosphate hydrolases"/>
    <property type="match status" value="1"/>
</dbReference>
<comment type="caution">
    <text evidence="4">The sequence shown here is derived from an EMBL/GenBank/DDBJ whole genome shotgun (WGS) entry which is preliminary data.</text>
</comment>
<dbReference type="InterPro" id="IPR008866">
    <property type="entry name" value="Phage_lambda_GpA-like"/>
</dbReference>
<dbReference type="EMBL" id="JACOQH010000002">
    <property type="protein sequence ID" value="MBC5752997.1"/>
    <property type="molecule type" value="Genomic_DNA"/>
</dbReference>
<dbReference type="InterPro" id="IPR046454">
    <property type="entry name" value="GpA_endonuclease"/>
</dbReference>
<feature type="region of interest" description="Disordered" evidence="1">
    <location>
        <begin position="586"/>
        <end position="609"/>
    </location>
</feature>
<keyword evidence="5" id="KW-1185">Reference proteome</keyword>
<dbReference type="HAMAP" id="MF_04144">
    <property type="entry name" value="TERL_LAMBDA"/>
    <property type="match status" value="1"/>
</dbReference>
<dbReference type="PANTHER" id="PTHR34413:SF2">
    <property type="entry name" value="PROPHAGE TAIL FIBER ASSEMBLY PROTEIN HOMOLOG TFAE-RELATED"/>
    <property type="match status" value="1"/>
</dbReference>
<dbReference type="Proteomes" id="UP000621540">
    <property type="component" value="Unassembled WGS sequence"/>
</dbReference>
<name>A0ABR7I7V9_9FIRM</name>
<protein>
    <submittedName>
        <fullName evidence="4">Phage terminase large subunit family protein</fullName>
    </submittedName>
</protein>
<evidence type="ECO:0000256" key="1">
    <source>
        <dbReference type="SAM" id="MobiDB-lite"/>
    </source>
</evidence>
<evidence type="ECO:0000259" key="3">
    <source>
        <dbReference type="Pfam" id="PF20454"/>
    </source>
</evidence>
<dbReference type="RefSeq" id="WP_186981630.1">
    <property type="nucleotide sequence ID" value="NZ_JACOQH010000002.1"/>
</dbReference>
<organism evidence="4 5">
    <name type="scientific">Roseburia yibonii</name>
    <dbReference type="NCBI Taxonomy" id="2763063"/>
    <lineage>
        <taxon>Bacteria</taxon>
        <taxon>Bacillati</taxon>
        <taxon>Bacillota</taxon>
        <taxon>Clostridia</taxon>
        <taxon>Lachnospirales</taxon>
        <taxon>Lachnospiraceae</taxon>
        <taxon>Roseburia</taxon>
    </lineage>
</organism>
<dbReference type="Pfam" id="PF05876">
    <property type="entry name" value="GpA_ATPase"/>
    <property type="match status" value="1"/>
</dbReference>
<evidence type="ECO:0000313" key="5">
    <source>
        <dbReference type="Proteomes" id="UP000621540"/>
    </source>
</evidence>
<feature type="domain" description="Phage terminase large subunit GpA ATPase" evidence="2">
    <location>
        <begin position="47"/>
        <end position="294"/>
    </location>
</feature>
<dbReference type="Pfam" id="PF20454">
    <property type="entry name" value="GpA_nuclease"/>
    <property type="match status" value="1"/>
</dbReference>
<sequence length="609" mass="70541">MPTSEKIRSRQRTRKLFIKTLRNVLKIPEKLKVSEWAEKYRILDSSSNFKGRWSNEITPYLIGIMDAINDPYIQEINFCKPTQVGGTEAMLNMLGWIISEDPAPAMIVYPTDDLAKDTSRDRLRPSLLKTEEIKNKYLERASNELNLKFRGMTIYLRSAGSPSKLASKAIKYLFFDEIDKIGGASKKEASPYNLAKERTRTFTYSKKIYTCSTPTLKTNYVWQLHEKADVQRIYKVPCPHCGEMIDLKWKQIHFPSGEDFTADERAKKAVYVCQECGCEITDKQKIKILRKGEWQDEHKKCVGKPQSVSFWINALYSRFLTWGDIVKEFLQCKDDPEKLQNFVNSWLAEPWEDTKLKTTEDTVKERQTDLEEFVVPDYAKLLTGGVDVQENCMYWTIRAFGDFLTSQNIAHGQALSWREIEDVMNAVYKKADGTQMIVELALVDSGNDTDNVYDFCVNNSDWAVPVKGSSHEMATYYRISKIDKEGSKAYGMQLVIVDTDKYKDMIAGRMRRQNGRGAWMVYKGCDLEYAQQVTAEHKVSVRKNGKMTQKWEVKRSHAENHYLDAEVYAMAAGDIRGIRYMHLQQEESKQEKQTESPEENWINANERWL</sequence>
<feature type="compositionally biased region" description="Basic and acidic residues" evidence="1">
    <location>
        <begin position="586"/>
        <end position="595"/>
    </location>
</feature>
<feature type="domain" description="Terminase large subunit GpA endonuclease" evidence="3">
    <location>
        <begin position="308"/>
        <end position="580"/>
    </location>
</feature>
<evidence type="ECO:0000313" key="4">
    <source>
        <dbReference type="EMBL" id="MBC5752997.1"/>
    </source>
</evidence>
<proteinExistence type="inferred from homology"/>
<dbReference type="PANTHER" id="PTHR34413">
    <property type="entry name" value="PROPHAGE TAIL FIBER ASSEMBLY PROTEIN HOMOLOG TFAE-RELATED-RELATED"/>
    <property type="match status" value="1"/>
</dbReference>
<dbReference type="InterPro" id="IPR046453">
    <property type="entry name" value="GpA_ATPase"/>
</dbReference>